<keyword evidence="2" id="KW-0808">Transferase</keyword>
<accession>A0A9D1LW64</accession>
<evidence type="ECO:0000313" key="3">
    <source>
        <dbReference type="Proteomes" id="UP000824111"/>
    </source>
</evidence>
<dbReference type="GO" id="GO:0016740">
    <property type="term" value="F:transferase activity"/>
    <property type="evidence" value="ECO:0007669"/>
    <property type="project" value="UniProtKB-KW"/>
</dbReference>
<proteinExistence type="predicted"/>
<dbReference type="EMBL" id="DVND01000182">
    <property type="protein sequence ID" value="HIU49134.1"/>
    <property type="molecule type" value="Genomic_DNA"/>
</dbReference>
<protein>
    <submittedName>
        <fullName evidence="2">Polysaccharide pyruvyl transferase family protein</fullName>
    </submittedName>
</protein>
<dbReference type="PANTHER" id="PTHR36836">
    <property type="entry name" value="COLANIC ACID BIOSYNTHESIS PROTEIN WCAK"/>
    <property type="match status" value="1"/>
</dbReference>
<sequence length="342" mass="39303">MNDMELELCGYFDHNFGDDYMQKIAAYYMPEYEFYVTDGFSVSPILLEEQNVHIKNVDATRNLLKLLVIGSGFMVNSRKALQCELVWFLKSKHIAEFCTGCNIEPFYNKLAEWLVAQRIKKSKFVICRDQKSLIWLRENCPGLKTVCMPDLLFAIPDAWLPAKTNEGRLGISLLHRDGDAEANPYYTAMADIADFWIEETGKGVLLMAFDTGQENDVFSCECVKKRMKHQERAEIVKHGSCSEILHAYALCDKVIGARFHSAVLAIKMGIDFYPVIYREKMRNLLSEIQYPEKGCDISNLDTNSVKQFLCRGSVPFHLDQSYALQVRDSFALLKKHIREELK</sequence>
<comment type="caution">
    <text evidence="2">The sequence shown here is derived from an EMBL/GenBank/DDBJ whole genome shotgun (WGS) entry which is preliminary data.</text>
</comment>
<dbReference type="Pfam" id="PF04230">
    <property type="entry name" value="PS_pyruv_trans"/>
    <property type="match status" value="1"/>
</dbReference>
<dbReference type="InterPro" id="IPR007345">
    <property type="entry name" value="Polysacch_pyruvyl_Trfase"/>
</dbReference>
<reference evidence="2" key="1">
    <citation type="submission" date="2020-10" db="EMBL/GenBank/DDBJ databases">
        <authorList>
            <person name="Gilroy R."/>
        </authorList>
    </citation>
    <scope>NUCLEOTIDE SEQUENCE</scope>
    <source>
        <strain evidence="2">ChiSjej4B22-9803</strain>
    </source>
</reference>
<gene>
    <name evidence="2" type="ORF">IAB04_07190</name>
</gene>
<dbReference type="AlphaFoldDB" id="A0A9D1LW64"/>
<reference evidence="2" key="2">
    <citation type="journal article" date="2021" name="PeerJ">
        <title>Extensive microbial diversity within the chicken gut microbiome revealed by metagenomics and culture.</title>
        <authorList>
            <person name="Gilroy R."/>
            <person name="Ravi A."/>
            <person name="Getino M."/>
            <person name="Pursley I."/>
            <person name="Horton D.L."/>
            <person name="Alikhan N.F."/>
            <person name="Baker D."/>
            <person name="Gharbi K."/>
            <person name="Hall N."/>
            <person name="Watson M."/>
            <person name="Adriaenssens E.M."/>
            <person name="Foster-Nyarko E."/>
            <person name="Jarju S."/>
            <person name="Secka A."/>
            <person name="Antonio M."/>
            <person name="Oren A."/>
            <person name="Chaudhuri R.R."/>
            <person name="La Ragione R."/>
            <person name="Hildebrand F."/>
            <person name="Pallen M.J."/>
        </authorList>
    </citation>
    <scope>NUCLEOTIDE SEQUENCE</scope>
    <source>
        <strain evidence="2">ChiSjej4B22-9803</strain>
    </source>
</reference>
<feature type="domain" description="Polysaccharide pyruvyl transferase" evidence="1">
    <location>
        <begin position="15"/>
        <end position="277"/>
    </location>
</feature>
<name>A0A9D1LW64_9FIRM</name>
<organism evidence="2 3">
    <name type="scientific">Candidatus Avimonoglobus intestinipullorum</name>
    <dbReference type="NCBI Taxonomy" id="2840699"/>
    <lineage>
        <taxon>Bacteria</taxon>
        <taxon>Bacillati</taxon>
        <taxon>Bacillota</taxon>
        <taxon>Clostridia</taxon>
        <taxon>Eubacteriales</taxon>
        <taxon>Candidatus Avimonoglobus</taxon>
    </lineage>
</organism>
<evidence type="ECO:0000259" key="1">
    <source>
        <dbReference type="Pfam" id="PF04230"/>
    </source>
</evidence>
<evidence type="ECO:0000313" key="2">
    <source>
        <dbReference type="EMBL" id="HIU49134.1"/>
    </source>
</evidence>
<dbReference type="PANTHER" id="PTHR36836:SF1">
    <property type="entry name" value="COLANIC ACID BIOSYNTHESIS PROTEIN WCAK"/>
    <property type="match status" value="1"/>
</dbReference>
<dbReference type="Proteomes" id="UP000824111">
    <property type="component" value="Unassembled WGS sequence"/>
</dbReference>